<feature type="signal peptide" evidence="1">
    <location>
        <begin position="1"/>
        <end position="22"/>
    </location>
</feature>
<name>A0ABR7CY71_9BACT</name>
<evidence type="ECO:0000259" key="2">
    <source>
        <dbReference type="PROSITE" id="PS50213"/>
    </source>
</evidence>
<dbReference type="SUPFAM" id="SSF82153">
    <property type="entry name" value="FAS1 domain"/>
    <property type="match status" value="1"/>
</dbReference>
<proteinExistence type="predicted"/>
<dbReference type="PROSITE" id="PS51257">
    <property type="entry name" value="PROKAR_LIPOPROTEIN"/>
    <property type="match status" value="1"/>
</dbReference>
<dbReference type="InterPro" id="IPR036378">
    <property type="entry name" value="FAS1_dom_sf"/>
</dbReference>
<evidence type="ECO:0000313" key="4">
    <source>
        <dbReference type="Proteomes" id="UP000646484"/>
    </source>
</evidence>
<sequence>MKKIYNIFVCISAAIFLSSCTAQDWYDSGVSSPYHDCSIMEYLRKDTYNWELTVKLIERAGLTDMFEGKDSNYKEITFFAPPSYTILRHLWNNGMESVDEMSIKDCKAIVLRHVLNKKYLKADFAYRNVDYMIDDELQDGGTDVETLGGSHLRIYRDKSAYGGVPDLGPETMYIYSFTKATMVPLATPDIQPLNGVVHALNYNYDLGRI</sequence>
<keyword evidence="4" id="KW-1185">Reference proteome</keyword>
<comment type="caution">
    <text evidence="3">The sequence shown here is derived from an EMBL/GenBank/DDBJ whole genome shotgun (WGS) entry which is preliminary data.</text>
</comment>
<dbReference type="EMBL" id="JACOOH010000002">
    <property type="protein sequence ID" value="MBC5620472.1"/>
    <property type="molecule type" value="Genomic_DNA"/>
</dbReference>
<organism evidence="3 4">
    <name type="scientific">Butyricimonas hominis</name>
    <dbReference type="NCBI Taxonomy" id="2763032"/>
    <lineage>
        <taxon>Bacteria</taxon>
        <taxon>Pseudomonadati</taxon>
        <taxon>Bacteroidota</taxon>
        <taxon>Bacteroidia</taxon>
        <taxon>Bacteroidales</taxon>
        <taxon>Odoribacteraceae</taxon>
        <taxon>Butyricimonas</taxon>
    </lineage>
</organism>
<accession>A0ABR7CY71</accession>
<feature type="chain" id="PRO_5047050874" evidence="1">
    <location>
        <begin position="23"/>
        <end position="209"/>
    </location>
</feature>
<dbReference type="Gene3D" id="2.30.180.10">
    <property type="entry name" value="FAS1 domain"/>
    <property type="match status" value="1"/>
</dbReference>
<dbReference type="RefSeq" id="WP_186975237.1">
    <property type="nucleotide sequence ID" value="NZ_JACOOH010000002.1"/>
</dbReference>
<dbReference type="Proteomes" id="UP000646484">
    <property type="component" value="Unassembled WGS sequence"/>
</dbReference>
<dbReference type="PROSITE" id="PS50213">
    <property type="entry name" value="FAS1"/>
    <property type="match status" value="1"/>
</dbReference>
<dbReference type="Pfam" id="PF02469">
    <property type="entry name" value="Fasciclin"/>
    <property type="match status" value="1"/>
</dbReference>
<gene>
    <name evidence="3" type="ORF">H8S64_05120</name>
</gene>
<keyword evidence="1" id="KW-0732">Signal</keyword>
<evidence type="ECO:0000256" key="1">
    <source>
        <dbReference type="SAM" id="SignalP"/>
    </source>
</evidence>
<feature type="domain" description="FAS1" evidence="2">
    <location>
        <begin position="37"/>
        <end position="204"/>
    </location>
</feature>
<dbReference type="InterPro" id="IPR000782">
    <property type="entry name" value="FAS1_domain"/>
</dbReference>
<protein>
    <submittedName>
        <fullName evidence="3">Fasciclin domain-containing protein</fullName>
    </submittedName>
</protein>
<evidence type="ECO:0000313" key="3">
    <source>
        <dbReference type="EMBL" id="MBC5620472.1"/>
    </source>
</evidence>
<reference evidence="3 4" key="1">
    <citation type="submission" date="2020-08" db="EMBL/GenBank/DDBJ databases">
        <title>Genome public.</title>
        <authorList>
            <person name="Liu C."/>
            <person name="Sun Q."/>
        </authorList>
    </citation>
    <scope>NUCLEOTIDE SEQUENCE [LARGE SCALE GENOMIC DNA]</scope>
    <source>
        <strain evidence="3 4">NSJ-56</strain>
    </source>
</reference>